<gene>
    <name evidence="1" type="ORF">PR048_002452</name>
</gene>
<sequence>MLWELLVERKKILSGDRRRLVSELLQRNRATFSFGPSDLERTNITCHHIDIADARPIKQPLRGLPLASHEAVEGILKEMKDVVCERPSHKEHHSGYPPLIWCQSPASLNVPVRTLGPSLQQSQTFDRQDWCLPLDANFTVGCCCGQVSGALAVHMTNTCFLGGSVGIKPAFAPYEVSVLAEVALGHLRYHLTDVPPQSHFPPAVSLDRITQGNMQPEHTLQCLGDGQPQVSLSAWYYKNFDEGHERPNITLAVGTPCAKVMIYGSSVSSQFRWVIPPSTLLSLQLQLDDAPLCLKTQPLQSKGPTAAKRDCGIA</sequence>
<name>A0ABQ9IK77_9NEOP</name>
<organism evidence="1 2">
    <name type="scientific">Dryococelus australis</name>
    <dbReference type="NCBI Taxonomy" id="614101"/>
    <lineage>
        <taxon>Eukaryota</taxon>
        <taxon>Metazoa</taxon>
        <taxon>Ecdysozoa</taxon>
        <taxon>Arthropoda</taxon>
        <taxon>Hexapoda</taxon>
        <taxon>Insecta</taxon>
        <taxon>Pterygota</taxon>
        <taxon>Neoptera</taxon>
        <taxon>Polyneoptera</taxon>
        <taxon>Phasmatodea</taxon>
        <taxon>Verophasmatodea</taxon>
        <taxon>Anareolatae</taxon>
        <taxon>Phasmatidae</taxon>
        <taxon>Eurycanthinae</taxon>
        <taxon>Dryococelus</taxon>
    </lineage>
</organism>
<dbReference type="EMBL" id="JARBHB010000001">
    <property type="protein sequence ID" value="KAJ8897106.1"/>
    <property type="molecule type" value="Genomic_DNA"/>
</dbReference>
<keyword evidence="2" id="KW-1185">Reference proteome</keyword>
<evidence type="ECO:0000313" key="2">
    <source>
        <dbReference type="Proteomes" id="UP001159363"/>
    </source>
</evidence>
<comment type="caution">
    <text evidence="1">The sequence shown here is derived from an EMBL/GenBank/DDBJ whole genome shotgun (WGS) entry which is preliminary data.</text>
</comment>
<proteinExistence type="predicted"/>
<protein>
    <submittedName>
        <fullName evidence="1">Uncharacterized protein</fullName>
    </submittedName>
</protein>
<reference evidence="1 2" key="1">
    <citation type="submission" date="2023-02" db="EMBL/GenBank/DDBJ databases">
        <title>LHISI_Scaffold_Assembly.</title>
        <authorList>
            <person name="Stuart O.P."/>
            <person name="Cleave R."/>
            <person name="Magrath M.J.L."/>
            <person name="Mikheyev A.S."/>
        </authorList>
    </citation>
    <scope>NUCLEOTIDE SEQUENCE [LARGE SCALE GENOMIC DNA]</scope>
    <source>
        <strain evidence="1">Daus_M_001</strain>
        <tissue evidence="1">Leg muscle</tissue>
    </source>
</reference>
<accession>A0ABQ9IK77</accession>
<evidence type="ECO:0000313" key="1">
    <source>
        <dbReference type="EMBL" id="KAJ8897106.1"/>
    </source>
</evidence>
<dbReference type="Proteomes" id="UP001159363">
    <property type="component" value="Chromosome 1"/>
</dbReference>